<dbReference type="RefSeq" id="XP_024580707.1">
    <property type="nucleotide sequence ID" value="XM_024730429.1"/>
</dbReference>
<dbReference type="AlphaFoldDB" id="A0A0P1ATH4"/>
<dbReference type="EMBL" id="CCYD01001204">
    <property type="protein sequence ID" value="CEG44338.1"/>
    <property type="molecule type" value="Genomic_DNA"/>
</dbReference>
<protein>
    <submittedName>
        <fullName evidence="1">Uncharacterized protein</fullName>
    </submittedName>
</protein>
<reference evidence="2" key="1">
    <citation type="submission" date="2014-09" db="EMBL/GenBank/DDBJ databases">
        <authorList>
            <person name="Sharma Rahul"/>
            <person name="Thines Marco"/>
        </authorList>
    </citation>
    <scope>NUCLEOTIDE SEQUENCE [LARGE SCALE GENOMIC DNA]</scope>
</reference>
<name>A0A0P1ATH4_PLAHL</name>
<keyword evidence="2" id="KW-1185">Reference proteome</keyword>
<dbReference type="GeneID" id="36395762"/>
<evidence type="ECO:0000313" key="1">
    <source>
        <dbReference type="EMBL" id="CEG44338.1"/>
    </source>
</evidence>
<dbReference type="Proteomes" id="UP000054928">
    <property type="component" value="Unassembled WGS sequence"/>
</dbReference>
<proteinExistence type="predicted"/>
<organism evidence="1 2">
    <name type="scientific">Plasmopara halstedii</name>
    <name type="common">Downy mildew of sunflower</name>
    <dbReference type="NCBI Taxonomy" id="4781"/>
    <lineage>
        <taxon>Eukaryota</taxon>
        <taxon>Sar</taxon>
        <taxon>Stramenopiles</taxon>
        <taxon>Oomycota</taxon>
        <taxon>Peronosporomycetes</taxon>
        <taxon>Peronosporales</taxon>
        <taxon>Peronosporaceae</taxon>
        <taxon>Plasmopara</taxon>
    </lineage>
</organism>
<sequence length="50" mass="5951">MTFDEPLVDWTSRKLRRVNNWEATGSYLVHFEVNRTQPLEKPFSPKSSRV</sequence>
<evidence type="ECO:0000313" key="2">
    <source>
        <dbReference type="Proteomes" id="UP000054928"/>
    </source>
</evidence>
<accession>A0A0P1ATH4</accession>